<evidence type="ECO:0000259" key="8">
    <source>
        <dbReference type="Pfam" id="PF10377"/>
    </source>
</evidence>
<dbReference type="GO" id="GO:0034045">
    <property type="term" value="C:phagophore assembly site membrane"/>
    <property type="evidence" value="ECO:0000318"/>
    <property type="project" value="GO_Central"/>
</dbReference>
<dbReference type="InParanoid" id="E9FUA6"/>
<evidence type="ECO:0000313" key="9">
    <source>
        <dbReference type="EMBL" id="EFX88954.1"/>
    </source>
</evidence>
<dbReference type="GO" id="GO:0061709">
    <property type="term" value="P:reticulophagy"/>
    <property type="evidence" value="ECO:0000318"/>
    <property type="project" value="GO_Central"/>
</dbReference>
<dbReference type="GO" id="GO:0061723">
    <property type="term" value="P:glycophagy"/>
    <property type="evidence" value="ECO:0000318"/>
    <property type="project" value="GO_Central"/>
</dbReference>
<keyword evidence="4 5" id="KW-0175">Coiled coil</keyword>
<dbReference type="Proteomes" id="UP000000305">
    <property type="component" value="Unassembled WGS sequence"/>
</dbReference>
<dbReference type="PANTHER" id="PTHR13222:SF1">
    <property type="entry name" value="RB1-INDUCIBLE COILED-COIL PROTEIN 1"/>
    <property type="match status" value="1"/>
</dbReference>
<feature type="region of interest" description="Disordered" evidence="6">
    <location>
        <begin position="999"/>
        <end position="1026"/>
    </location>
</feature>
<sequence>MTFDMNLALDTVANLKEVVYKASKIAPDKQILLISGGQGLDPLHRVCSYSAGTDTNPIFLFCKSTIESAVPPSPSIDFGSAHDLRHKAEVCLNDKETTYQTVVARVQLAQQFYETGREITRVCEQLVHDQHMQQQGWSAVVANLEDIMTDFKGRTQLFEQYEIHSREEYLDILSHFWDDLNALANIPVLSCLLNKAEEMPLLDWVHSTDDEDTNLNVVADSCTKALEQMDHQLLQALERNIKSALSSAERPEMKEIRGLEERLFGLEQLLVEARKQVQEQCDIAQALLQNQQRARNFNDASILPELCTSHRHQIKVMLKNDDRLRDIRSRCSRAKEELGKNLHARLRWMMFVQRQMNEVHERLNLQNENLRRLRRHFDLLRQLHQAPSIYLRSMVEIVRRKHFDAKFIEWAATLSGYSATVHQDEASLRKSFIESCEGHFLTQLFPGILEQFTPSFATSPPSPFDVNLPSVSIDDLERLKNALPTLWDKLKLPNNIKDVLRDPPILERLYSSAQKLTPIELQVETSVLPSLSAALLSPPVRPSRSKVKRSQSDFHSDYHIDDASDSIIRCRDDAGLELQQQLEETVKGQRCRLLALQSHLQCALEAGQTALPVFRVELNSIRKLTIEWSQVANEQLARLRFELIQHIREMFAATEKTSEVILEEVKSQNKKLDEEKVKLEDKLKSVRVELEDWKKQCSRWQEEKKELVGSAQFCLRQREEELEKQRIEQLRQQKMKFKQEINALKETVKNTEEKCKAIVSEWQAVSEQENPDALRTWKQELMLGHEVELEQLKLEKDSELSGLLELQTQMTLPDTNDWKAKYEHLLKESETQKFQLQEELQRKHRLEIEGLRSRFRMMASQSPSTDCRSRSDSLDKFEMRTTPPASPCNLLRTKRVSESHSDELLLPLVEKLKQEKDKLSTLVESYTTHYKTSNTKPTKWEATLSEALKESNQMMQSVGSKVDQLRQESVNLSSKPPLPFTTSISQISSMNMAASVAVLQSDDKSPPSPLLPPKSSLKKKPMSKMTRSLVRQGSANVYGCEVGDAVVVQWDERYSTHILYNKGPYLHFLHADSISSLGLQNVTMEPFLARVIQREFCLVRKEENRYNLPKGTNFYRVKVDRINSTS</sequence>
<feature type="coiled-coil region" evidence="5">
    <location>
        <begin position="909"/>
        <end position="968"/>
    </location>
</feature>
<evidence type="ECO:0000256" key="2">
    <source>
        <dbReference type="ARBA" id="ARBA00022927"/>
    </source>
</evidence>
<dbReference type="InterPro" id="IPR045326">
    <property type="entry name" value="ATG17-like_dom"/>
</dbReference>
<dbReference type="PANTHER" id="PTHR13222">
    <property type="entry name" value="RB1-INDUCIBLE COILED-COIL"/>
    <property type="match status" value="1"/>
</dbReference>
<dbReference type="HOGENOM" id="CLU_004789_0_0_1"/>
<organism evidence="9 10">
    <name type="scientific">Daphnia pulex</name>
    <name type="common">Water flea</name>
    <dbReference type="NCBI Taxonomy" id="6669"/>
    <lineage>
        <taxon>Eukaryota</taxon>
        <taxon>Metazoa</taxon>
        <taxon>Ecdysozoa</taxon>
        <taxon>Arthropoda</taxon>
        <taxon>Crustacea</taxon>
        <taxon>Branchiopoda</taxon>
        <taxon>Diplostraca</taxon>
        <taxon>Cladocera</taxon>
        <taxon>Anomopoda</taxon>
        <taxon>Daphniidae</taxon>
        <taxon>Daphnia</taxon>
    </lineage>
</organism>
<feature type="domain" description="Autophagy-related protein 11 C-terminal" evidence="8">
    <location>
        <begin position="1035"/>
        <end position="1120"/>
    </location>
</feature>
<dbReference type="GO" id="GO:1990316">
    <property type="term" value="C:Atg1/ULK1 kinase complex"/>
    <property type="evidence" value="ECO:0000318"/>
    <property type="project" value="GO_Central"/>
</dbReference>
<dbReference type="Gene3D" id="3.10.20.90">
    <property type="entry name" value="Phosphatidylinositol 3-kinase Catalytic Subunit, Chain A, domain 1"/>
    <property type="match status" value="1"/>
</dbReference>
<dbReference type="GO" id="GO:0034517">
    <property type="term" value="P:ribophagy"/>
    <property type="evidence" value="ECO:0000318"/>
    <property type="project" value="GO_Central"/>
</dbReference>
<evidence type="ECO:0000256" key="1">
    <source>
        <dbReference type="ARBA" id="ARBA00022448"/>
    </source>
</evidence>
<keyword evidence="3" id="KW-0072">Autophagy</keyword>
<feature type="region of interest" description="Disordered" evidence="6">
    <location>
        <begin position="859"/>
        <end position="886"/>
    </location>
</feature>
<dbReference type="Pfam" id="PF04108">
    <property type="entry name" value="ATG17_like"/>
    <property type="match status" value="1"/>
</dbReference>
<dbReference type="InterPro" id="IPR040040">
    <property type="entry name" value="ATG11"/>
</dbReference>
<dbReference type="EMBL" id="GL732525">
    <property type="protein sequence ID" value="EFX88954.1"/>
    <property type="molecule type" value="Genomic_DNA"/>
</dbReference>
<protein>
    <submittedName>
        <fullName evidence="9">Uncharacterized protein</fullName>
    </submittedName>
</protein>
<feature type="coiled-coil region" evidence="5">
    <location>
        <begin position="819"/>
        <end position="846"/>
    </location>
</feature>
<dbReference type="eggNOG" id="KOG4572">
    <property type="taxonomic scope" value="Eukaryota"/>
</dbReference>
<feature type="domain" description="Autophagy protein ATG17-like" evidence="7">
    <location>
        <begin position="108"/>
        <end position="441"/>
    </location>
</feature>
<dbReference type="GO" id="GO:0015031">
    <property type="term" value="P:protein transport"/>
    <property type="evidence" value="ECO:0007669"/>
    <property type="project" value="UniProtKB-KW"/>
</dbReference>
<dbReference type="GO" id="GO:0034727">
    <property type="term" value="P:piecemeal microautophagy of the nucleus"/>
    <property type="evidence" value="ECO:0000318"/>
    <property type="project" value="GO_Central"/>
</dbReference>
<dbReference type="GO" id="GO:0000422">
    <property type="term" value="P:autophagy of mitochondrion"/>
    <property type="evidence" value="ECO:0000318"/>
    <property type="project" value="GO_Central"/>
</dbReference>
<dbReference type="FunCoup" id="E9FUA6">
    <property type="interactions" value="784"/>
</dbReference>
<dbReference type="InterPro" id="IPR019460">
    <property type="entry name" value="Atg11_C"/>
</dbReference>
<dbReference type="InterPro" id="IPR019954">
    <property type="entry name" value="Ubiquitin_CS"/>
</dbReference>
<evidence type="ECO:0000256" key="3">
    <source>
        <dbReference type="ARBA" id="ARBA00023006"/>
    </source>
</evidence>
<feature type="compositionally biased region" description="Basic and acidic residues" evidence="6">
    <location>
        <begin position="867"/>
        <end position="879"/>
    </location>
</feature>
<dbReference type="OrthoDB" id="447953at2759"/>
<evidence type="ECO:0000256" key="5">
    <source>
        <dbReference type="SAM" id="Coils"/>
    </source>
</evidence>
<evidence type="ECO:0000256" key="6">
    <source>
        <dbReference type="SAM" id="MobiDB-lite"/>
    </source>
</evidence>
<dbReference type="GO" id="GO:0000045">
    <property type="term" value="P:autophagosome assembly"/>
    <property type="evidence" value="ECO:0000318"/>
    <property type="project" value="GO_Central"/>
</dbReference>
<dbReference type="PROSITE" id="PS00299">
    <property type="entry name" value="UBIQUITIN_1"/>
    <property type="match status" value="1"/>
</dbReference>
<dbReference type="KEGG" id="dpx:DAPPUDRAFT_310999"/>
<feature type="coiled-coil region" evidence="5">
    <location>
        <begin position="256"/>
        <end position="294"/>
    </location>
</feature>
<dbReference type="AlphaFoldDB" id="E9FUA6"/>
<gene>
    <name evidence="9" type="ORF">DAPPUDRAFT_310999</name>
</gene>
<evidence type="ECO:0000256" key="4">
    <source>
        <dbReference type="ARBA" id="ARBA00023054"/>
    </source>
</evidence>
<dbReference type="CDD" id="cd17060">
    <property type="entry name" value="Ubl_RB1CC1"/>
    <property type="match status" value="1"/>
</dbReference>
<reference evidence="9 10" key="1">
    <citation type="journal article" date="2011" name="Science">
        <title>The ecoresponsive genome of Daphnia pulex.</title>
        <authorList>
            <person name="Colbourne J.K."/>
            <person name="Pfrender M.E."/>
            <person name="Gilbert D."/>
            <person name="Thomas W.K."/>
            <person name="Tucker A."/>
            <person name="Oakley T.H."/>
            <person name="Tokishita S."/>
            <person name="Aerts A."/>
            <person name="Arnold G.J."/>
            <person name="Basu M.K."/>
            <person name="Bauer D.J."/>
            <person name="Caceres C.E."/>
            <person name="Carmel L."/>
            <person name="Casola C."/>
            <person name="Choi J.H."/>
            <person name="Detter J.C."/>
            <person name="Dong Q."/>
            <person name="Dusheyko S."/>
            <person name="Eads B.D."/>
            <person name="Frohlich T."/>
            <person name="Geiler-Samerotte K.A."/>
            <person name="Gerlach D."/>
            <person name="Hatcher P."/>
            <person name="Jogdeo S."/>
            <person name="Krijgsveld J."/>
            <person name="Kriventseva E.V."/>
            <person name="Kultz D."/>
            <person name="Laforsch C."/>
            <person name="Lindquist E."/>
            <person name="Lopez J."/>
            <person name="Manak J.R."/>
            <person name="Muller J."/>
            <person name="Pangilinan J."/>
            <person name="Patwardhan R.P."/>
            <person name="Pitluck S."/>
            <person name="Pritham E.J."/>
            <person name="Rechtsteiner A."/>
            <person name="Rho M."/>
            <person name="Rogozin I.B."/>
            <person name="Sakarya O."/>
            <person name="Salamov A."/>
            <person name="Schaack S."/>
            <person name="Shapiro H."/>
            <person name="Shiga Y."/>
            <person name="Skalitzky C."/>
            <person name="Smith Z."/>
            <person name="Souvorov A."/>
            <person name="Sung W."/>
            <person name="Tang Z."/>
            <person name="Tsuchiya D."/>
            <person name="Tu H."/>
            <person name="Vos H."/>
            <person name="Wang M."/>
            <person name="Wolf Y.I."/>
            <person name="Yamagata H."/>
            <person name="Yamada T."/>
            <person name="Ye Y."/>
            <person name="Shaw J.R."/>
            <person name="Andrews J."/>
            <person name="Crease T.J."/>
            <person name="Tang H."/>
            <person name="Lucas S.M."/>
            <person name="Robertson H.M."/>
            <person name="Bork P."/>
            <person name="Koonin E.V."/>
            <person name="Zdobnov E.M."/>
            <person name="Grigoriev I.V."/>
            <person name="Lynch M."/>
            <person name="Boore J.L."/>
        </authorList>
    </citation>
    <scope>NUCLEOTIDE SEQUENCE [LARGE SCALE GENOMIC DNA]</scope>
</reference>
<dbReference type="GO" id="GO:0000425">
    <property type="term" value="P:pexophagy"/>
    <property type="evidence" value="ECO:0000318"/>
    <property type="project" value="GO_Central"/>
</dbReference>
<keyword evidence="2" id="KW-0653">Protein transport</keyword>
<dbReference type="GO" id="GO:0019901">
    <property type="term" value="F:protein kinase binding"/>
    <property type="evidence" value="ECO:0000318"/>
    <property type="project" value="GO_Central"/>
</dbReference>
<dbReference type="STRING" id="6669.E9FUA6"/>
<name>E9FUA6_DAPPU</name>
<evidence type="ECO:0000313" key="10">
    <source>
        <dbReference type="Proteomes" id="UP000000305"/>
    </source>
</evidence>
<keyword evidence="1" id="KW-0813">Transport</keyword>
<proteinExistence type="predicted"/>
<dbReference type="GO" id="GO:0060090">
    <property type="term" value="F:molecular adaptor activity"/>
    <property type="evidence" value="ECO:0000318"/>
    <property type="project" value="GO_Central"/>
</dbReference>
<dbReference type="Pfam" id="PF10377">
    <property type="entry name" value="ATG11"/>
    <property type="match status" value="1"/>
</dbReference>
<accession>E9FUA6</accession>
<dbReference type="OMA" id="IHLAPQM"/>
<evidence type="ECO:0000259" key="7">
    <source>
        <dbReference type="Pfam" id="PF04108"/>
    </source>
</evidence>
<keyword evidence="10" id="KW-1185">Reference proteome</keyword>
<feature type="coiled-coil region" evidence="5">
    <location>
        <begin position="662"/>
        <end position="761"/>
    </location>
</feature>